<name>A0A7X1C7R7_9LIST</name>
<evidence type="ECO:0000313" key="9">
    <source>
        <dbReference type="Proteomes" id="UP000561617"/>
    </source>
</evidence>
<organism evidence="7 9">
    <name type="scientific">Listeria immobilis</name>
    <dbReference type="NCBI Taxonomy" id="2713502"/>
    <lineage>
        <taxon>Bacteria</taxon>
        <taxon>Bacillati</taxon>
        <taxon>Bacillota</taxon>
        <taxon>Bacilli</taxon>
        <taxon>Bacillales</taxon>
        <taxon>Listeriaceae</taxon>
        <taxon>Listeria</taxon>
    </lineage>
</organism>
<dbReference type="EMBL" id="JAASUB010000007">
    <property type="protein sequence ID" value="MBC1509656.1"/>
    <property type="molecule type" value="Genomic_DNA"/>
</dbReference>
<dbReference type="PANTHER" id="PTHR34857">
    <property type="entry name" value="SLL0384 PROTEIN"/>
    <property type="match status" value="1"/>
</dbReference>
<dbReference type="RefSeq" id="WP_185344233.1">
    <property type="nucleotide sequence ID" value="NZ_JAASTU010000001.1"/>
</dbReference>
<gene>
    <name evidence="7" type="ORF">HCJ38_00540</name>
    <name evidence="8" type="ORF">HCJ59_07085</name>
</gene>
<proteinExistence type="predicted"/>
<sequence>MKRFILSLYPTTKLWVVAFVIISSMFIPGYLYQYAIFPVCLLIAMLAGKGGEFFSLFMKAIFTIIIFIFVIQGLFYPGTTVLFSWWIFTVNMEGIVYSLVLTSKIVAISSIIILFFRITKTKDFIYSLEKMGMPKKVTYVIMSTLQITPQMKELSKTIMDAQRSRGIETEGSLLIRAKSFLPILGPLVLSSVESSEERVLTLESRAFSAKVKKTNIYSIKKSKKDYWISTIFIILIILLAVRGLIL</sequence>
<comment type="caution">
    <text evidence="7">The sequence shown here is derived from an EMBL/GenBank/DDBJ whole genome shotgun (WGS) entry which is preliminary data.</text>
</comment>
<feature type="transmembrane region" description="Helical" evidence="6">
    <location>
        <begin position="94"/>
        <end position="116"/>
    </location>
</feature>
<evidence type="ECO:0000313" key="8">
    <source>
        <dbReference type="EMBL" id="MBC1509656.1"/>
    </source>
</evidence>
<evidence type="ECO:0000256" key="5">
    <source>
        <dbReference type="ARBA" id="ARBA00023136"/>
    </source>
</evidence>
<dbReference type="Pfam" id="PF02361">
    <property type="entry name" value="CbiQ"/>
    <property type="match status" value="1"/>
</dbReference>
<dbReference type="PANTHER" id="PTHR34857:SF2">
    <property type="entry name" value="SLL0384 PROTEIN"/>
    <property type="match status" value="1"/>
</dbReference>
<accession>A0A7X1C7R7</accession>
<feature type="transmembrane region" description="Helical" evidence="6">
    <location>
        <begin position="31"/>
        <end position="48"/>
    </location>
</feature>
<evidence type="ECO:0000256" key="6">
    <source>
        <dbReference type="SAM" id="Phobius"/>
    </source>
</evidence>
<dbReference type="GO" id="GO:0005886">
    <property type="term" value="C:plasma membrane"/>
    <property type="evidence" value="ECO:0007669"/>
    <property type="project" value="UniProtKB-ARBA"/>
</dbReference>
<dbReference type="InterPro" id="IPR003339">
    <property type="entry name" value="ABC/ECF_trnsptr_transmembrane"/>
</dbReference>
<dbReference type="Proteomes" id="UP000587800">
    <property type="component" value="Unassembled WGS sequence"/>
</dbReference>
<evidence type="ECO:0000313" key="7">
    <source>
        <dbReference type="EMBL" id="MBC1487516.1"/>
    </source>
</evidence>
<feature type="transmembrane region" description="Helical" evidence="6">
    <location>
        <begin position="226"/>
        <end position="245"/>
    </location>
</feature>
<reference evidence="9 10" key="1">
    <citation type="submission" date="2020-03" db="EMBL/GenBank/DDBJ databases">
        <title>Soil Listeria distribution.</title>
        <authorList>
            <person name="Liao J."/>
            <person name="Wiedmann M."/>
        </authorList>
    </citation>
    <scope>NUCLEOTIDE SEQUENCE [LARGE SCALE GENOMIC DNA]</scope>
    <source>
        <strain evidence="8 10">FSL L7-1515</strain>
        <strain evidence="7 9">FSL L7-1554</strain>
    </source>
</reference>
<keyword evidence="10" id="KW-1185">Reference proteome</keyword>
<evidence type="ECO:0000256" key="2">
    <source>
        <dbReference type="ARBA" id="ARBA00022475"/>
    </source>
</evidence>
<keyword evidence="5 6" id="KW-0472">Membrane</keyword>
<evidence type="ECO:0000256" key="4">
    <source>
        <dbReference type="ARBA" id="ARBA00022989"/>
    </source>
</evidence>
<evidence type="ECO:0000256" key="3">
    <source>
        <dbReference type="ARBA" id="ARBA00022692"/>
    </source>
</evidence>
<dbReference type="Proteomes" id="UP000561617">
    <property type="component" value="Unassembled WGS sequence"/>
</dbReference>
<evidence type="ECO:0000313" key="10">
    <source>
        <dbReference type="Proteomes" id="UP000587800"/>
    </source>
</evidence>
<evidence type="ECO:0000256" key="1">
    <source>
        <dbReference type="ARBA" id="ARBA00004141"/>
    </source>
</evidence>
<feature type="transmembrane region" description="Helical" evidence="6">
    <location>
        <begin position="60"/>
        <end position="88"/>
    </location>
</feature>
<dbReference type="EMBL" id="JAASTW010000001">
    <property type="protein sequence ID" value="MBC1487516.1"/>
    <property type="molecule type" value="Genomic_DNA"/>
</dbReference>
<comment type="subcellular location">
    <subcellularLocation>
        <location evidence="1">Membrane</location>
        <topology evidence="1">Multi-pass membrane protein</topology>
    </subcellularLocation>
</comment>
<dbReference type="CDD" id="cd16914">
    <property type="entry name" value="EcfT"/>
    <property type="match status" value="1"/>
</dbReference>
<keyword evidence="3 6" id="KW-0812">Transmembrane</keyword>
<dbReference type="AlphaFoldDB" id="A0A7X1C7R7"/>
<feature type="transmembrane region" description="Helical" evidence="6">
    <location>
        <begin position="7"/>
        <end position="25"/>
    </location>
</feature>
<dbReference type="InterPro" id="IPR051611">
    <property type="entry name" value="ECF_transporter_component"/>
</dbReference>
<keyword evidence="4 6" id="KW-1133">Transmembrane helix</keyword>
<protein>
    <submittedName>
        <fullName evidence="7">Energy-coupling factor transporter transmembrane protein EcfT</fullName>
    </submittedName>
</protein>
<keyword evidence="2" id="KW-1003">Cell membrane</keyword>